<protein>
    <recommendedName>
        <fullName evidence="6">Mid2 domain-containing protein</fullName>
    </recommendedName>
</protein>
<dbReference type="Proteomes" id="UP000027265">
    <property type="component" value="Unassembled WGS sequence"/>
</dbReference>
<feature type="transmembrane region" description="Helical" evidence="2">
    <location>
        <begin position="156"/>
        <end position="178"/>
    </location>
</feature>
<feature type="region of interest" description="Disordered" evidence="1">
    <location>
        <begin position="188"/>
        <end position="207"/>
    </location>
</feature>
<keyword evidence="2" id="KW-0472">Membrane</keyword>
<dbReference type="InParanoid" id="A0A067PGD7"/>
<evidence type="ECO:0000313" key="5">
    <source>
        <dbReference type="Proteomes" id="UP000027265"/>
    </source>
</evidence>
<evidence type="ECO:0000256" key="1">
    <source>
        <dbReference type="SAM" id="MobiDB-lite"/>
    </source>
</evidence>
<feature type="compositionally biased region" description="Basic and acidic residues" evidence="1">
    <location>
        <begin position="383"/>
        <end position="393"/>
    </location>
</feature>
<feature type="chain" id="PRO_5001643156" description="Mid2 domain-containing protein" evidence="3">
    <location>
        <begin position="20"/>
        <end position="428"/>
    </location>
</feature>
<evidence type="ECO:0000256" key="2">
    <source>
        <dbReference type="SAM" id="Phobius"/>
    </source>
</evidence>
<gene>
    <name evidence="4" type="ORF">JAAARDRAFT_38935</name>
</gene>
<evidence type="ECO:0000313" key="4">
    <source>
        <dbReference type="EMBL" id="KDQ53953.1"/>
    </source>
</evidence>
<evidence type="ECO:0008006" key="6">
    <source>
        <dbReference type="Google" id="ProtNLM"/>
    </source>
</evidence>
<reference evidence="5" key="1">
    <citation type="journal article" date="2014" name="Proc. Natl. Acad. Sci. U.S.A.">
        <title>Extensive sampling of basidiomycete genomes demonstrates inadequacy of the white-rot/brown-rot paradigm for wood decay fungi.</title>
        <authorList>
            <person name="Riley R."/>
            <person name="Salamov A.A."/>
            <person name="Brown D.W."/>
            <person name="Nagy L.G."/>
            <person name="Floudas D."/>
            <person name="Held B.W."/>
            <person name="Levasseur A."/>
            <person name="Lombard V."/>
            <person name="Morin E."/>
            <person name="Otillar R."/>
            <person name="Lindquist E.A."/>
            <person name="Sun H."/>
            <person name="LaButti K.M."/>
            <person name="Schmutz J."/>
            <person name="Jabbour D."/>
            <person name="Luo H."/>
            <person name="Baker S.E."/>
            <person name="Pisabarro A.G."/>
            <person name="Walton J.D."/>
            <person name="Blanchette R.A."/>
            <person name="Henrissat B."/>
            <person name="Martin F."/>
            <person name="Cullen D."/>
            <person name="Hibbett D.S."/>
            <person name="Grigoriev I.V."/>
        </authorList>
    </citation>
    <scope>NUCLEOTIDE SEQUENCE [LARGE SCALE GENOMIC DNA]</scope>
    <source>
        <strain evidence="5">MUCL 33604</strain>
    </source>
</reference>
<keyword evidence="2" id="KW-0812">Transmembrane</keyword>
<dbReference type="EMBL" id="KL197731">
    <property type="protein sequence ID" value="KDQ53953.1"/>
    <property type="molecule type" value="Genomic_DNA"/>
</dbReference>
<keyword evidence="2" id="KW-1133">Transmembrane helix</keyword>
<accession>A0A067PGD7</accession>
<proteinExistence type="predicted"/>
<feature type="signal peptide" evidence="3">
    <location>
        <begin position="1"/>
        <end position="19"/>
    </location>
</feature>
<feature type="region of interest" description="Disordered" evidence="1">
    <location>
        <begin position="321"/>
        <end position="393"/>
    </location>
</feature>
<name>A0A067PGD7_9AGAM</name>
<feature type="region of interest" description="Disordered" evidence="1">
    <location>
        <begin position="126"/>
        <end position="150"/>
    </location>
</feature>
<feature type="compositionally biased region" description="Low complexity" evidence="1">
    <location>
        <begin position="126"/>
        <end position="140"/>
    </location>
</feature>
<dbReference type="AlphaFoldDB" id="A0A067PGD7"/>
<dbReference type="CDD" id="cd12087">
    <property type="entry name" value="TM_EGFR-like"/>
    <property type="match status" value="1"/>
</dbReference>
<sequence>MHTLLSLALVLSAAGFSTALVWPSSLSQCVPVTIALNGSEPGGPMTDFRQISLTYIRSLYWWQLNDSANRYGGLSSAFTNSFTWPVNIPSGQNYVVEFGVGNTSAPQLTSGPIAVGPGYNNCTLWPSTSGSPLKPTGTPSSPSPTTPSRARSHIDAIIGGVVGGVAFIILAVAFMGYMRTRHRKHLDKVTRDTQGKPSLDDVSDYPTLRPVGREMEETATGDRLHISIPRGTSVRNVNPTTGRKWAKSMLNLTSRGTLWTNSARSNSGVYAEIAEEQVSTVASDRATWAGSSLPSDNPVVNGATHDVLGSSGEMAERNLTGEANVICEEPRSPRTNIGETIPQRGTPLTSHTPDNRKPARRPVTQVPQSPPQSDQPEPPAAGESRETEAELRRQLVAMQAQIERLIEMQGSRTQVEELGEEPPPSYDG</sequence>
<organism evidence="4 5">
    <name type="scientific">Jaapia argillacea MUCL 33604</name>
    <dbReference type="NCBI Taxonomy" id="933084"/>
    <lineage>
        <taxon>Eukaryota</taxon>
        <taxon>Fungi</taxon>
        <taxon>Dikarya</taxon>
        <taxon>Basidiomycota</taxon>
        <taxon>Agaricomycotina</taxon>
        <taxon>Agaricomycetes</taxon>
        <taxon>Agaricomycetidae</taxon>
        <taxon>Jaapiales</taxon>
        <taxon>Jaapiaceae</taxon>
        <taxon>Jaapia</taxon>
    </lineage>
</organism>
<keyword evidence="3" id="KW-0732">Signal</keyword>
<evidence type="ECO:0000256" key="3">
    <source>
        <dbReference type="SAM" id="SignalP"/>
    </source>
</evidence>
<feature type="region of interest" description="Disordered" evidence="1">
    <location>
        <begin position="407"/>
        <end position="428"/>
    </location>
</feature>
<dbReference type="HOGENOM" id="CLU_641025_0_0_1"/>
<keyword evidence="5" id="KW-1185">Reference proteome</keyword>
<feature type="compositionally biased region" description="Low complexity" evidence="1">
    <location>
        <begin position="362"/>
        <end position="375"/>
    </location>
</feature>